<dbReference type="Proteomes" id="UP000309215">
    <property type="component" value="Unassembled WGS sequence"/>
</dbReference>
<evidence type="ECO:0000313" key="4">
    <source>
        <dbReference type="EMBL" id="TKD01806.1"/>
    </source>
</evidence>
<name>A0A4U1J423_9BACT</name>
<dbReference type="CDD" id="cd16295">
    <property type="entry name" value="TTHA0252-CPSF-like_MBL-fold"/>
    <property type="match status" value="1"/>
</dbReference>
<dbReference type="AlphaFoldDB" id="A0A4U1J423"/>
<keyword evidence="1 4" id="KW-0378">Hydrolase</keyword>
<dbReference type="EMBL" id="SSMQ01000037">
    <property type="protein sequence ID" value="TKD01806.1"/>
    <property type="molecule type" value="Genomic_DNA"/>
</dbReference>
<organism evidence="4 5">
    <name type="scientific">Polyangium fumosum</name>
    <dbReference type="NCBI Taxonomy" id="889272"/>
    <lineage>
        <taxon>Bacteria</taxon>
        <taxon>Pseudomonadati</taxon>
        <taxon>Myxococcota</taxon>
        <taxon>Polyangia</taxon>
        <taxon>Polyangiales</taxon>
        <taxon>Polyangiaceae</taxon>
        <taxon>Polyangium</taxon>
    </lineage>
</organism>
<keyword evidence="5" id="KW-1185">Reference proteome</keyword>
<dbReference type="Gene3D" id="3.60.15.10">
    <property type="entry name" value="Ribonuclease Z/Hydroxyacylglutathione hydrolase-like"/>
    <property type="match status" value="1"/>
</dbReference>
<dbReference type="OrthoDB" id="9803916at2"/>
<dbReference type="Pfam" id="PF00753">
    <property type="entry name" value="Lactamase_B"/>
    <property type="match status" value="1"/>
</dbReference>
<feature type="domain" description="Beta-Casp" evidence="3">
    <location>
        <begin position="255"/>
        <end position="379"/>
    </location>
</feature>
<proteinExistence type="predicted"/>
<evidence type="ECO:0000259" key="3">
    <source>
        <dbReference type="SMART" id="SM01027"/>
    </source>
</evidence>
<comment type="caution">
    <text evidence="4">The sequence shown here is derived from an EMBL/GenBank/DDBJ whole genome shotgun (WGS) entry which is preliminary data.</text>
</comment>
<dbReference type="GO" id="GO:0016787">
    <property type="term" value="F:hydrolase activity"/>
    <property type="evidence" value="ECO:0007669"/>
    <property type="project" value="UniProtKB-KW"/>
</dbReference>
<dbReference type="PANTHER" id="PTHR11203:SF37">
    <property type="entry name" value="INTEGRATOR COMPLEX SUBUNIT 11"/>
    <property type="match status" value="1"/>
</dbReference>
<dbReference type="SUPFAM" id="SSF56281">
    <property type="entry name" value="Metallo-hydrolase/oxidoreductase"/>
    <property type="match status" value="1"/>
</dbReference>
<evidence type="ECO:0000259" key="2">
    <source>
        <dbReference type="SMART" id="SM00849"/>
    </source>
</evidence>
<evidence type="ECO:0000256" key="1">
    <source>
        <dbReference type="ARBA" id="ARBA00022801"/>
    </source>
</evidence>
<dbReference type="Gene3D" id="3.40.50.10890">
    <property type="match status" value="1"/>
</dbReference>
<evidence type="ECO:0000313" key="5">
    <source>
        <dbReference type="Proteomes" id="UP000309215"/>
    </source>
</evidence>
<feature type="domain" description="Metallo-beta-lactamase" evidence="2">
    <location>
        <begin position="13"/>
        <end position="243"/>
    </location>
</feature>
<dbReference type="RefSeq" id="WP_136932518.1">
    <property type="nucleotide sequence ID" value="NZ_SSMQ01000037.1"/>
</dbReference>
<dbReference type="InterPro" id="IPR001279">
    <property type="entry name" value="Metallo-B-lactamas"/>
</dbReference>
<sequence length="467" mass="51678">MDIQFVGAAQTVTGSMHVVRTEHATVLLDCGLFQGRRRESFEYNRRLRVPAREVSAVVLSHAHIDHSGALPMLAKNGFDGLVYATPATRDLAALMLRDAAAIQQADARYLNKQSVREGREDELVEPIYGEEDVLDAISRFVSVPYHRSIPIADGVRLTFFDAGHVLGSAITVLDLEERGKKRRLVFTGDLGRAGRPILRDPEVPEGADVLITESTYGDRLHDGVDKMEDDLARVVTRTVARGGKVFIPSFALERAQEVIFALKKLRKAGQIPRVPVYVDSPLTVRITDVFKLHPECYDAEARALLRGTDTPFDFEDLEYVEDKERSKQLGGEGSAIIISASGMCEAGRILHHLKNGVEDPRNTVLIVGYQAQHTLGRRLVERRARVRIFGVERERRADVVVLNGFSAHADQRDLVAYADACRARGPAGTIALVHGEPQPQRVLADKMRERGHGSIVIPAPNDKLEIA</sequence>
<reference evidence="4 5" key="1">
    <citation type="submission" date="2019-04" db="EMBL/GenBank/DDBJ databases">
        <authorList>
            <person name="Li Y."/>
            <person name="Wang J."/>
        </authorList>
    </citation>
    <scope>NUCLEOTIDE SEQUENCE [LARGE SCALE GENOMIC DNA]</scope>
    <source>
        <strain evidence="4 5">DSM 14668</strain>
    </source>
</reference>
<protein>
    <submittedName>
        <fullName evidence="4">MBL fold metallo-hydrolase</fullName>
    </submittedName>
</protein>
<dbReference type="PANTHER" id="PTHR11203">
    <property type="entry name" value="CLEAVAGE AND POLYADENYLATION SPECIFICITY FACTOR FAMILY MEMBER"/>
    <property type="match status" value="1"/>
</dbReference>
<dbReference type="InterPro" id="IPR011108">
    <property type="entry name" value="RMMBL"/>
</dbReference>
<dbReference type="Pfam" id="PF10996">
    <property type="entry name" value="Beta-Casp"/>
    <property type="match status" value="1"/>
</dbReference>
<dbReference type="GO" id="GO:0004521">
    <property type="term" value="F:RNA endonuclease activity"/>
    <property type="evidence" value="ECO:0007669"/>
    <property type="project" value="TreeGrafter"/>
</dbReference>
<accession>A0A4U1J423</accession>
<dbReference type="InterPro" id="IPR022712">
    <property type="entry name" value="Beta_Casp"/>
</dbReference>
<dbReference type="SMART" id="SM01027">
    <property type="entry name" value="Beta-Casp"/>
    <property type="match status" value="1"/>
</dbReference>
<dbReference type="InterPro" id="IPR036866">
    <property type="entry name" value="RibonucZ/Hydroxyglut_hydro"/>
</dbReference>
<gene>
    <name evidence="4" type="ORF">E8A74_29920</name>
</gene>
<dbReference type="Pfam" id="PF07521">
    <property type="entry name" value="RMMBL"/>
    <property type="match status" value="1"/>
</dbReference>
<dbReference type="InterPro" id="IPR050698">
    <property type="entry name" value="MBL"/>
</dbReference>
<dbReference type="SMART" id="SM00849">
    <property type="entry name" value="Lactamase_B"/>
    <property type="match status" value="1"/>
</dbReference>